<dbReference type="CDD" id="cd00067">
    <property type="entry name" value="GAL4"/>
    <property type="match status" value="1"/>
</dbReference>
<dbReference type="GO" id="GO:0000981">
    <property type="term" value="F:DNA-binding transcription factor activity, RNA polymerase II-specific"/>
    <property type="evidence" value="ECO:0007669"/>
    <property type="project" value="InterPro"/>
</dbReference>
<reference evidence="7 8" key="1">
    <citation type="submission" date="2019-04" db="EMBL/GenBank/DDBJ databases">
        <title>Friends and foes A comparative genomics study of 23 Aspergillus species from section Flavi.</title>
        <authorList>
            <consortium name="DOE Joint Genome Institute"/>
            <person name="Kjaerbolling I."/>
            <person name="Vesth T."/>
            <person name="Frisvad J.C."/>
            <person name="Nybo J.L."/>
            <person name="Theobald S."/>
            <person name="Kildgaard S."/>
            <person name="Isbrandt T."/>
            <person name="Kuo A."/>
            <person name="Sato A."/>
            <person name="Lyhne E.K."/>
            <person name="Kogle M.E."/>
            <person name="Wiebenga A."/>
            <person name="Kun R.S."/>
            <person name="Lubbers R.J."/>
            <person name="Makela M.R."/>
            <person name="Barry K."/>
            <person name="Chovatia M."/>
            <person name="Clum A."/>
            <person name="Daum C."/>
            <person name="Haridas S."/>
            <person name="He G."/>
            <person name="LaButti K."/>
            <person name="Lipzen A."/>
            <person name="Mondo S."/>
            <person name="Riley R."/>
            <person name="Salamov A."/>
            <person name="Simmons B.A."/>
            <person name="Magnuson J.K."/>
            <person name="Henrissat B."/>
            <person name="Mortensen U.H."/>
            <person name="Larsen T.O."/>
            <person name="Devries R.P."/>
            <person name="Grigoriev I.V."/>
            <person name="Machida M."/>
            <person name="Baker S.E."/>
            <person name="Andersen M.R."/>
        </authorList>
    </citation>
    <scope>NUCLEOTIDE SEQUENCE [LARGE SCALE GENOMIC DNA]</scope>
    <source>
        <strain evidence="7 8">CBS 151.66</strain>
    </source>
</reference>
<accession>A0A5N5X6Z8</accession>
<keyword evidence="4" id="KW-0804">Transcription</keyword>
<dbReference type="PROSITE" id="PS50048">
    <property type="entry name" value="ZN2_CY6_FUNGAL_2"/>
    <property type="match status" value="1"/>
</dbReference>
<keyword evidence="2" id="KW-0805">Transcription regulation</keyword>
<dbReference type="Pfam" id="PF00172">
    <property type="entry name" value="Zn_clus"/>
    <property type="match status" value="1"/>
</dbReference>
<evidence type="ECO:0000313" key="8">
    <source>
        <dbReference type="Proteomes" id="UP000326565"/>
    </source>
</evidence>
<feature type="domain" description="Zn(2)-C6 fungal-type" evidence="6">
    <location>
        <begin position="12"/>
        <end position="40"/>
    </location>
</feature>
<dbReference type="GO" id="GO:0045944">
    <property type="term" value="P:positive regulation of transcription by RNA polymerase II"/>
    <property type="evidence" value="ECO:0007669"/>
    <property type="project" value="TreeGrafter"/>
</dbReference>
<dbReference type="PROSITE" id="PS00463">
    <property type="entry name" value="ZN2_CY6_FUNGAL_1"/>
    <property type="match status" value="1"/>
</dbReference>
<dbReference type="InterPro" id="IPR036864">
    <property type="entry name" value="Zn2-C6_fun-type_DNA-bd_sf"/>
</dbReference>
<evidence type="ECO:0000259" key="6">
    <source>
        <dbReference type="PROSITE" id="PS50048"/>
    </source>
</evidence>
<keyword evidence="3" id="KW-0238">DNA-binding</keyword>
<evidence type="ECO:0000256" key="1">
    <source>
        <dbReference type="ARBA" id="ARBA00004123"/>
    </source>
</evidence>
<dbReference type="GO" id="GO:0000976">
    <property type="term" value="F:transcription cis-regulatory region binding"/>
    <property type="evidence" value="ECO:0007669"/>
    <property type="project" value="TreeGrafter"/>
</dbReference>
<dbReference type="GO" id="GO:0005634">
    <property type="term" value="C:nucleus"/>
    <property type="evidence" value="ECO:0007669"/>
    <property type="project" value="UniProtKB-SubCell"/>
</dbReference>
<dbReference type="Gene3D" id="4.10.240.10">
    <property type="entry name" value="Zn(2)-C6 fungal-type DNA-binding domain"/>
    <property type="match status" value="1"/>
</dbReference>
<keyword evidence="5" id="KW-0539">Nucleus</keyword>
<dbReference type="EMBL" id="ML732179">
    <property type="protein sequence ID" value="KAB8076528.1"/>
    <property type="molecule type" value="Genomic_DNA"/>
</dbReference>
<proteinExistence type="predicted"/>
<protein>
    <submittedName>
        <fullName evidence="7">Fungal-specific transcription factor domain-containing protein</fullName>
    </submittedName>
</protein>
<dbReference type="InterPro" id="IPR021858">
    <property type="entry name" value="Fun_TF"/>
</dbReference>
<name>A0A5N5X6Z8_9EURO</name>
<dbReference type="SUPFAM" id="SSF57701">
    <property type="entry name" value="Zn2/Cys6 DNA-binding domain"/>
    <property type="match status" value="1"/>
</dbReference>
<evidence type="ECO:0000313" key="7">
    <source>
        <dbReference type="EMBL" id="KAB8076528.1"/>
    </source>
</evidence>
<dbReference type="Proteomes" id="UP000326565">
    <property type="component" value="Unassembled WGS sequence"/>
</dbReference>
<evidence type="ECO:0000256" key="4">
    <source>
        <dbReference type="ARBA" id="ARBA00023163"/>
    </source>
</evidence>
<gene>
    <name evidence="7" type="ORF">BDV29DRAFT_189318</name>
</gene>
<dbReference type="Pfam" id="PF11951">
    <property type="entry name" value="Fungal_trans_2"/>
    <property type="match status" value="1"/>
</dbReference>
<dbReference type="PANTHER" id="PTHR37534:SF7">
    <property type="entry name" value="TRANSCRIPTIONAL ACTIVATOR PROTEIN UGA3"/>
    <property type="match status" value="1"/>
</dbReference>
<comment type="subcellular location">
    <subcellularLocation>
        <location evidence="1">Nucleus</location>
    </subcellularLocation>
</comment>
<dbReference type="AlphaFoldDB" id="A0A5N5X6Z8"/>
<evidence type="ECO:0000256" key="2">
    <source>
        <dbReference type="ARBA" id="ARBA00023015"/>
    </source>
</evidence>
<keyword evidence="8" id="KW-1185">Reference proteome</keyword>
<dbReference type="InterPro" id="IPR001138">
    <property type="entry name" value="Zn2Cys6_DnaBD"/>
</dbReference>
<dbReference type="GO" id="GO:0008270">
    <property type="term" value="F:zinc ion binding"/>
    <property type="evidence" value="ECO:0007669"/>
    <property type="project" value="InterPro"/>
</dbReference>
<dbReference type="PANTHER" id="PTHR37534">
    <property type="entry name" value="TRANSCRIPTIONAL ACTIVATOR PROTEIN UGA3"/>
    <property type="match status" value="1"/>
</dbReference>
<sequence>MTPKPRTKTFTGCWTCRSRRVKCDEQRPHCQRCRRGGRICQGYGVRLEWTGSSRDSTTTVSQRRLLQSSAREIPEISPSAMKALLDDLNHPSMKTAAQRGPFSVFSASQSRNTNDSGHNVQLYRPCGLPTEIYNGVLPQQLVISALTSPDLSSMMHQSTVTGAPDCFLGEETTNEVNESATSQGPITASQRFDTCLLDKRTIDSSMETSPTARIPPSLNPTSMTTPEIDLIHHWLVFLSGNMLLIDGPDNPCRTVFMPMALRGLHSSPSEPNMHRAVFHALCAASSFSLFHLRSESRYQSLAVQHEQQALQHLRQNLQPRSRFDETTLAAVLTCITAEAMSGRRGRWRAHVVGGLSLLENEINGEWLQSPTAARLLQSYLSLSSLCNLRISTQLMVLLKGLPDMQYYLARSHGVTQSLVHLLADISALRDSPGRTIAADLDHLELQIYLKFPSLNVYDKPECIVMQHALNSFYYATIIYFRRTLRRVPVDDVQDLVEKAVQDLEAAEALSLEKGGCPYNWASFVVAAECSRADLQERMLVLFDRKRRHGIKNILMLWEIVTILWRRRVSLPGIDIHWEEIANETDFDIMLV</sequence>
<dbReference type="SMART" id="SM00066">
    <property type="entry name" value="GAL4"/>
    <property type="match status" value="1"/>
</dbReference>
<evidence type="ECO:0000256" key="3">
    <source>
        <dbReference type="ARBA" id="ARBA00023125"/>
    </source>
</evidence>
<dbReference type="OrthoDB" id="3477330at2759"/>
<evidence type="ECO:0000256" key="5">
    <source>
        <dbReference type="ARBA" id="ARBA00023242"/>
    </source>
</evidence>
<organism evidence="7 8">
    <name type="scientific">Aspergillus leporis</name>
    <dbReference type="NCBI Taxonomy" id="41062"/>
    <lineage>
        <taxon>Eukaryota</taxon>
        <taxon>Fungi</taxon>
        <taxon>Dikarya</taxon>
        <taxon>Ascomycota</taxon>
        <taxon>Pezizomycotina</taxon>
        <taxon>Eurotiomycetes</taxon>
        <taxon>Eurotiomycetidae</taxon>
        <taxon>Eurotiales</taxon>
        <taxon>Aspergillaceae</taxon>
        <taxon>Aspergillus</taxon>
        <taxon>Aspergillus subgen. Circumdati</taxon>
    </lineage>
</organism>